<dbReference type="GO" id="GO:0046872">
    <property type="term" value="F:metal ion binding"/>
    <property type="evidence" value="ECO:0007669"/>
    <property type="project" value="UniProtKB-KW"/>
</dbReference>
<evidence type="ECO:0000256" key="2">
    <source>
        <dbReference type="ARBA" id="ARBA00009189"/>
    </source>
</evidence>
<evidence type="ECO:0000256" key="9">
    <source>
        <dbReference type="ARBA" id="ARBA00022806"/>
    </source>
</evidence>
<keyword evidence="14 16" id="KW-0051">Antiviral defense</keyword>
<dbReference type="EC" id="3.1.12.1" evidence="3 16"/>
<keyword evidence="12 16" id="KW-0408">Iron</keyword>
<dbReference type="AlphaFoldDB" id="A0A9E4DSJ8"/>
<evidence type="ECO:0000313" key="19">
    <source>
        <dbReference type="Proteomes" id="UP000813384"/>
    </source>
</evidence>
<comment type="cofactor">
    <cofactor evidence="16">
        <name>Mg(2+)</name>
        <dbReference type="ChEBI" id="CHEBI:18420"/>
    </cofactor>
    <cofactor evidence="16">
        <name>Mn(2+)</name>
        <dbReference type="ChEBI" id="CHEBI:29035"/>
    </cofactor>
    <text evidence="16">Mg(2+) or Mn(2+) required for ssDNA cleavage activity.</text>
</comment>
<dbReference type="Proteomes" id="UP000813384">
    <property type="component" value="Unassembled WGS sequence"/>
</dbReference>
<dbReference type="InterPro" id="IPR013343">
    <property type="entry name" value="CRISPR-assoc_prot_Cas4"/>
</dbReference>
<evidence type="ECO:0000256" key="13">
    <source>
        <dbReference type="ARBA" id="ARBA00023014"/>
    </source>
</evidence>
<name>A0A9E4DSJ8_9ENTE</name>
<dbReference type="InterPro" id="IPR022765">
    <property type="entry name" value="Dna2/Cas4_DUF83"/>
</dbReference>
<dbReference type="GO" id="GO:0004527">
    <property type="term" value="F:exonuclease activity"/>
    <property type="evidence" value="ECO:0007669"/>
    <property type="project" value="UniProtKB-KW"/>
</dbReference>
<comment type="cofactor">
    <cofactor evidence="1">
        <name>[4Fe-4S] cluster</name>
        <dbReference type="ChEBI" id="CHEBI:49883"/>
    </cofactor>
</comment>
<dbReference type="EMBL" id="JAJJVO010000082">
    <property type="protein sequence ID" value="MCC9273736.1"/>
    <property type="molecule type" value="Genomic_DNA"/>
</dbReference>
<comment type="cofactor">
    <cofactor evidence="16">
        <name>iron-sulfur cluster</name>
        <dbReference type="ChEBI" id="CHEBI:30408"/>
    </cofactor>
</comment>
<dbReference type="GO" id="GO:0005524">
    <property type="term" value="F:ATP binding"/>
    <property type="evidence" value="ECO:0007669"/>
    <property type="project" value="UniProtKB-KW"/>
</dbReference>
<protein>
    <recommendedName>
        <fullName evidence="4 16">CRISPR-associated exonuclease Cas4</fullName>
        <ecNumber evidence="3 16">3.1.12.1</ecNumber>
    </recommendedName>
</protein>
<evidence type="ECO:0000256" key="8">
    <source>
        <dbReference type="ARBA" id="ARBA00022801"/>
    </source>
</evidence>
<dbReference type="GO" id="GO:0004386">
    <property type="term" value="F:helicase activity"/>
    <property type="evidence" value="ECO:0007669"/>
    <property type="project" value="UniProtKB-KW"/>
</dbReference>
<keyword evidence="13 16" id="KW-0411">Iron-sulfur</keyword>
<dbReference type="Gene3D" id="3.90.320.10">
    <property type="match status" value="1"/>
</dbReference>
<comment type="similarity">
    <text evidence="2 16">Belongs to the CRISPR-associated exonuclease Cas4 family.</text>
</comment>
<dbReference type="PANTHER" id="PTHR36531">
    <property type="entry name" value="CRISPR-ASSOCIATED EXONUCLEASE CAS4"/>
    <property type="match status" value="1"/>
</dbReference>
<evidence type="ECO:0000259" key="17">
    <source>
        <dbReference type="Pfam" id="PF01930"/>
    </source>
</evidence>
<keyword evidence="5 16" id="KW-0540">Nuclease</keyword>
<accession>A0A9E4DSJ8</accession>
<proteinExistence type="inferred from homology"/>
<reference evidence="18" key="1">
    <citation type="journal article" date="2021" name="PeerJ">
        <title>Extensive microbial diversity within the chicken gut microbiome revealed by metagenomics and culture.</title>
        <authorList>
            <person name="Gilroy R."/>
            <person name="Ravi A."/>
            <person name="Getino M."/>
            <person name="Pursley I."/>
            <person name="Horton D.L."/>
            <person name="Alikhan N.F."/>
            <person name="Baker D."/>
            <person name="Gharbi K."/>
            <person name="Hall N."/>
            <person name="Watson M."/>
            <person name="Adriaenssens E.M."/>
            <person name="Foster-Nyarko E."/>
            <person name="Jarju S."/>
            <person name="Secka A."/>
            <person name="Antonio M."/>
            <person name="Oren A."/>
            <person name="Chaudhuri R.R."/>
            <person name="La Ragione R."/>
            <person name="Hildebrand F."/>
            <person name="Pallen M.J."/>
        </authorList>
    </citation>
    <scope>NUCLEOTIDE SEQUENCE</scope>
    <source>
        <strain evidence="18">150</strain>
    </source>
</reference>
<evidence type="ECO:0000256" key="3">
    <source>
        <dbReference type="ARBA" id="ARBA00012768"/>
    </source>
</evidence>
<dbReference type="GO" id="GO:0051536">
    <property type="term" value="F:iron-sulfur cluster binding"/>
    <property type="evidence" value="ECO:0007669"/>
    <property type="project" value="UniProtKB-KW"/>
</dbReference>
<keyword evidence="8 16" id="KW-0378">Hydrolase</keyword>
<keyword evidence="10 16" id="KW-0269">Exonuclease</keyword>
<reference evidence="18" key="2">
    <citation type="submission" date="2021-11" db="EMBL/GenBank/DDBJ databases">
        <authorList>
            <person name="Gilroy R."/>
        </authorList>
    </citation>
    <scope>NUCLEOTIDE SEQUENCE</scope>
    <source>
        <strain evidence="18">150</strain>
    </source>
</reference>
<gene>
    <name evidence="18" type="primary">cas4</name>
    <name evidence="18" type="ORF">K8V42_05535</name>
</gene>
<keyword evidence="11" id="KW-0067">ATP-binding</keyword>
<evidence type="ECO:0000256" key="1">
    <source>
        <dbReference type="ARBA" id="ARBA00001966"/>
    </source>
</evidence>
<evidence type="ECO:0000256" key="7">
    <source>
        <dbReference type="ARBA" id="ARBA00022741"/>
    </source>
</evidence>
<keyword evidence="7" id="KW-0547">Nucleotide-binding</keyword>
<keyword evidence="6 16" id="KW-0479">Metal-binding</keyword>
<evidence type="ECO:0000256" key="15">
    <source>
        <dbReference type="ARBA" id="ARBA00023211"/>
    </source>
</evidence>
<dbReference type="PANTHER" id="PTHR36531:SF6">
    <property type="entry name" value="DNA REPLICATION ATP-DEPENDENT HELICASE_NUCLEASE DNA2"/>
    <property type="match status" value="1"/>
</dbReference>
<dbReference type="GO" id="GO:0051607">
    <property type="term" value="P:defense response to virus"/>
    <property type="evidence" value="ECO:0007669"/>
    <property type="project" value="UniProtKB-KW"/>
</dbReference>
<evidence type="ECO:0000256" key="11">
    <source>
        <dbReference type="ARBA" id="ARBA00022840"/>
    </source>
</evidence>
<comment type="function">
    <text evidence="16">CRISPR (clustered regularly interspaced short palindromic repeat) is an adaptive immune system that provides protection against mobile genetic elements (viruses, transposable elements and conjugative plasmids). CRISPR clusters contain sequences complementary to antecedent mobile elements and target invading nucleic acids. CRISPR clusters are transcribed and processed into CRISPR RNA (crRNA).</text>
</comment>
<evidence type="ECO:0000256" key="14">
    <source>
        <dbReference type="ARBA" id="ARBA00023118"/>
    </source>
</evidence>
<keyword evidence="9" id="KW-0347">Helicase</keyword>
<evidence type="ECO:0000256" key="4">
    <source>
        <dbReference type="ARBA" id="ARBA00020049"/>
    </source>
</evidence>
<organism evidence="18 19">
    <name type="scientific">Enterococcus aquimarinus</name>
    <dbReference type="NCBI Taxonomy" id="328396"/>
    <lineage>
        <taxon>Bacteria</taxon>
        <taxon>Bacillati</taxon>
        <taxon>Bacillota</taxon>
        <taxon>Bacilli</taxon>
        <taxon>Lactobacillales</taxon>
        <taxon>Enterococcaceae</taxon>
        <taxon>Enterococcus</taxon>
    </lineage>
</organism>
<keyword evidence="15 16" id="KW-0464">Manganese</keyword>
<evidence type="ECO:0000256" key="12">
    <source>
        <dbReference type="ARBA" id="ARBA00023004"/>
    </source>
</evidence>
<sequence length="209" mass="24664">MISGIQHFEFCPRQWALIHIEQQWEENVKTIQGNELHKKADQPFLKEKRSGTIISRAMPVHSHELKITGVCDVVEFIRDENGINLNKYEGKYRVQPVEYKRGAPKKHDADILQLVAQAICLEEMLVCEIKEGFLYYNEIKRREKIIITPELRETLRLKIDRMQELYARKHTPKVKTGNWCRNCSLQNVCLPKLMNTESAKRYIEKRLSE</sequence>
<evidence type="ECO:0000256" key="16">
    <source>
        <dbReference type="RuleBase" id="RU365022"/>
    </source>
</evidence>
<dbReference type="InterPro" id="IPR051827">
    <property type="entry name" value="Cas4_exonuclease"/>
</dbReference>
<dbReference type="NCBIfam" id="TIGR00372">
    <property type="entry name" value="cas4"/>
    <property type="match status" value="1"/>
</dbReference>
<evidence type="ECO:0000256" key="6">
    <source>
        <dbReference type="ARBA" id="ARBA00022723"/>
    </source>
</evidence>
<evidence type="ECO:0000313" key="18">
    <source>
        <dbReference type="EMBL" id="MCC9273736.1"/>
    </source>
</evidence>
<dbReference type="Pfam" id="PF01930">
    <property type="entry name" value="Cas_Cas4"/>
    <property type="match status" value="1"/>
</dbReference>
<evidence type="ECO:0000256" key="5">
    <source>
        <dbReference type="ARBA" id="ARBA00022722"/>
    </source>
</evidence>
<comment type="caution">
    <text evidence="18">The sequence shown here is derived from an EMBL/GenBank/DDBJ whole genome shotgun (WGS) entry which is preliminary data.</text>
</comment>
<evidence type="ECO:0000256" key="10">
    <source>
        <dbReference type="ARBA" id="ARBA00022839"/>
    </source>
</evidence>
<feature type="domain" description="DUF83" evidence="17">
    <location>
        <begin position="3"/>
        <end position="190"/>
    </location>
</feature>
<dbReference type="InterPro" id="IPR011604">
    <property type="entry name" value="PDDEXK-like_dom_sf"/>
</dbReference>